<accession>A0A0H3IB62</accession>
<dbReference type="eggNOG" id="ENOG503366X">
    <property type="taxonomic scope" value="Bacteria"/>
</dbReference>
<dbReference type="PATRIC" id="fig|1166016.3.peg.4302"/>
<protein>
    <submittedName>
        <fullName evidence="1">Membrane protein</fullName>
    </submittedName>
</protein>
<evidence type="ECO:0000313" key="2">
    <source>
        <dbReference type="Proteomes" id="UP000008044"/>
    </source>
</evidence>
<name>A0A0H3IB62_PECPM</name>
<dbReference type="KEGG" id="pec:W5S_4223"/>
<reference evidence="1 2" key="1">
    <citation type="journal article" date="2012" name="J. Bacteriol.">
        <title>Genome sequence of Pectobacterium sp. strain SCC3193.</title>
        <authorList>
            <person name="Koskinen J.P."/>
            <person name="Laine P."/>
            <person name="Niemi O."/>
            <person name="Nykyri J."/>
            <person name="Harjunpaa H."/>
            <person name="Auvinen P."/>
            <person name="Paulin L."/>
            <person name="Pirhonen M."/>
            <person name="Palva T."/>
            <person name="Holm L."/>
        </authorList>
    </citation>
    <scope>NUCLEOTIDE SEQUENCE [LARGE SCALE GENOMIC DNA]</scope>
    <source>
        <strain evidence="1 2">SCC3193</strain>
    </source>
</reference>
<proteinExistence type="predicted"/>
<evidence type="ECO:0000313" key="1">
    <source>
        <dbReference type="EMBL" id="AFI92279.1"/>
    </source>
</evidence>
<organism evidence="1 2">
    <name type="scientific">Pectobacterium parmentieri</name>
    <dbReference type="NCBI Taxonomy" id="1905730"/>
    <lineage>
        <taxon>Bacteria</taxon>
        <taxon>Pseudomonadati</taxon>
        <taxon>Pseudomonadota</taxon>
        <taxon>Gammaproteobacteria</taxon>
        <taxon>Enterobacterales</taxon>
        <taxon>Pectobacteriaceae</taxon>
        <taxon>Pectobacterium</taxon>
    </lineage>
</organism>
<dbReference type="HOGENOM" id="CLU_1395182_0_0_6"/>
<sequence>MLLMPYKGMIMINQKIMLDAVLNRLGLITKSLWRQVVLQLAFVAPVGLLSGWLFIDSVRQAVIDIEEQTVQARLGIHAVQQKLDAMPLLSVLRAQLAGKITQSTSFQSDRLAQLLVKPLSQAGASLLSWQPVSRSAETPHQERWQLTFSADYAGVLQVLRELTALPYVLRIAQLTVKPDTAPTALPSEAPRLQVELSLIGPEVAQ</sequence>
<gene>
    <name evidence="1" type="ordered locus">W5S_4223</name>
</gene>
<dbReference type="AlphaFoldDB" id="A0A0H3IB62"/>
<dbReference type="Proteomes" id="UP000008044">
    <property type="component" value="Chromosome"/>
</dbReference>
<dbReference type="STRING" id="1905730.W5S_4223"/>
<dbReference type="EMBL" id="CP003415">
    <property type="protein sequence ID" value="AFI92279.1"/>
    <property type="molecule type" value="Genomic_DNA"/>
</dbReference>